<dbReference type="GeneID" id="37010569"/>
<evidence type="ECO:0000313" key="6">
    <source>
        <dbReference type="EMBL" id="PVH22665.1"/>
    </source>
</evidence>
<dbReference type="AlphaFoldDB" id="A0A2V1AXU3"/>
<keyword evidence="3" id="KW-1133">Transmembrane helix</keyword>
<dbReference type="PANTHER" id="PTHR28234">
    <property type="entry name" value="NUCLEAR CONTROL OF ATPASE PROTEIN 2"/>
    <property type="match status" value="1"/>
</dbReference>
<keyword evidence="7" id="KW-1185">Reference proteome</keyword>
<comment type="subcellular location">
    <subcellularLocation>
        <location evidence="1">Mitochondrion membrane</location>
        <topology evidence="1">Multi-pass membrane protein</topology>
    </subcellularLocation>
</comment>
<dbReference type="Pfam" id="PF08637">
    <property type="entry name" value="NCA2"/>
    <property type="match status" value="2"/>
</dbReference>
<dbReference type="VEuPathDB" id="FungiDB:CXQ85_005239"/>
<evidence type="ECO:0000256" key="2">
    <source>
        <dbReference type="ARBA" id="ARBA00022692"/>
    </source>
</evidence>
<dbReference type="RefSeq" id="XP_025343605.1">
    <property type="nucleotide sequence ID" value="XM_025488838.1"/>
</dbReference>
<organism evidence="6 7">
    <name type="scientific">Candidozyma haemuli</name>
    <dbReference type="NCBI Taxonomy" id="45357"/>
    <lineage>
        <taxon>Eukaryota</taxon>
        <taxon>Fungi</taxon>
        <taxon>Dikarya</taxon>
        <taxon>Ascomycota</taxon>
        <taxon>Saccharomycotina</taxon>
        <taxon>Pichiomycetes</taxon>
        <taxon>Metschnikowiaceae</taxon>
        <taxon>Candidozyma</taxon>
    </lineage>
</organism>
<dbReference type="OrthoDB" id="413313at2759"/>
<dbReference type="GO" id="GO:0005741">
    <property type="term" value="C:mitochondrial outer membrane"/>
    <property type="evidence" value="ECO:0007669"/>
    <property type="project" value="TreeGrafter"/>
</dbReference>
<proteinExistence type="predicted"/>
<evidence type="ECO:0000256" key="3">
    <source>
        <dbReference type="ARBA" id="ARBA00022989"/>
    </source>
</evidence>
<gene>
    <name evidence="6" type="ORF">CXQ85_005239</name>
</gene>
<comment type="caution">
    <text evidence="6">The sequence shown here is derived from an EMBL/GenBank/DDBJ whole genome shotgun (WGS) entry which is preliminary data.</text>
</comment>
<keyword evidence="4" id="KW-0496">Mitochondrion</keyword>
<keyword evidence="5" id="KW-0472">Membrane</keyword>
<dbReference type="PANTHER" id="PTHR28234:SF1">
    <property type="entry name" value="NUCLEAR CONTROL OF ATPASE PROTEIN 2"/>
    <property type="match status" value="1"/>
</dbReference>
<accession>A0A2V1AXU3</accession>
<protein>
    <submittedName>
        <fullName evidence="6">Uncharacterized protein</fullName>
    </submittedName>
</protein>
<dbReference type="InterPro" id="IPR013946">
    <property type="entry name" value="NCA2-like"/>
</dbReference>
<evidence type="ECO:0000256" key="4">
    <source>
        <dbReference type="ARBA" id="ARBA00023128"/>
    </source>
</evidence>
<dbReference type="STRING" id="45357.A0A2V1AXU3"/>
<evidence type="ECO:0000313" key="7">
    <source>
        <dbReference type="Proteomes" id="UP000244309"/>
    </source>
</evidence>
<name>A0A2V1AXU3_9ASCO</name>
<dbReference type="EMBL" id="PKFO01000008">
    <property type="protein sequence ID" value="PVH22665.1"/>
    <property type="molecule type" value="Genomic_DNA"/>
</dbReference>
<reference evidence="6 7" key="1">
    <citation type="submission" date="2017-12" db="EMBL/GenBank/DDBJ databases">
        <title>Genome Sequence of a Multidrug-Resistant Candida haemulonii Isolate from a Patient with Chronic Leg Ulcers in Israel.</title>
        <authorList>
            <person name="Chow N.A."/>
            <person name="Gade L."/>
            <person name="Batra D."/>
            <person name="Rowe L.A."/>
            <person name="Ben-Ami R."/>
            <person name="Loparev V.N."/>
            <person name="Litvintseva A.P."/>
        </authorList>
    </citation>
    <scope>NUCLEOTIDE SEQUENCE [LARGE SCALE GENOMIC DNA]</scope>
    <source>
        <strain evidence="6 7">B11899</strain>
    </source>
</reference>
<sequence>MVLLKPGLPAKTLREIRATNTISARLLEQLQKLNEETAVFLQTASVPSEPTEIQHIFQDFYFLVGANTSSKNLRFPEIRLAKLRQVARSLDKVVPQNEIDSALVNIIDRYLVVLGAHELANSFIFKTIVLTNQGIYWSDVKSSNYGKLCFGVQTLPSRVYDFACRGVHNATFVQLNNQGIYQRFKNALQALWDSFSRAGAQVYGHLNKNFVLRGSRLRFLTVPLSFIDAEIKEKVDAVQAQLDVHYGQLGLFINSLPVDIELLGKLLDCDANRSTVLQKIEDKMNDDSEYKNTRAPGFISRYWPVLALLVKYGPSTSVSIYQNRLAIVDWVRHNLVDTVVGFWKNWVVKPIWDMLGILRADDQMTITSKESLQSDLNSLERMVTDFMKDNNMTVDANQTKVDGAIAIGGIDKLLKSQQLLFGMLSVSPSLFILYQANQALHSDGTFSKKSQRITCLKSLNRVGALVNREVHEDKLVGDGKLFVEMVNLTLLSKSLIPKRLSEDWLKDLNSLMVASAEDSESASRAVERIWNMYSPFFRRGV</sequence>
<evidence type="ECO:0000256" key="1">
    <source>
        <dbReference type="ARBA" id="ARBA00004225"/>
    </source>
</evidence>
<evidence type="ECO:0000256" key="5">
    <source>
        <dbReference type="ARBA" id="ARBA00023136"/>
    </source>
</evidence>
<dbReference type="Proteomes" id="UP000244309">
    <property type="component" value="Unassembled WGS sequence"/>
</dbReference>
<keyword evidence="2" id="KW-0812">Transmembrane</keyword>